<evidence type="ECO:0000313" key="2">
    <source>
        <dbReference type="Proteomes" id="UP001558652"/>
    </source>
</evidence>
<dbReference type="Proteomes" id="UP001558652">
    <property type="component" value="Unassembled WGS sequence"/>
</dbReference>
<evidence type="ECO:0000313" key="1">
    <source>
        <dbReference type="EMBL" id="KAL1138808.1"/>
    </source>
</evidence>
<keyword evidence="2" id="KW-1185">Reference proteome</keyword>
<gene>
    <name evidence="1" type="ORF">AAG570_008870</name>
</gene>
<organism evidence="1 2">
    <name type="scientific">Ranatra chinensis</name>
    <dbReference type="NCBI Taxonomy" id="642074"/>
    <lineage>
        <taxon>Eukaryota</taxon>
        <taxon>Metazoa</taxon>
        <taxon>Ecdysozoa</taxon>
        <taxon>Arthropoda</taxon>
        <taxon>Hexapoda</taxon>
        <taxon>Insecta</taxon>
        <taxon>Pterygota</taxon>
        <taxon>Neoptera</taxon>
        <taxon>Paraneoptera</taxon>
        <taxon>Hemiptera</taxon>
        <taxon>Heteroptera</taxon>
        <taxon>Panheteroptera</taxon>
        <taxon>Nepomorpha</taxon>
        <taxon>Nepidae</taxon>
        <taxon>Ranatrinae</taxon>
        <taxon>Ranatra</taxon>
    </lineage>
</organism>
<dbReference type="EMBL" id="JBFDAA010000003">
    <property type="protein sequence ID" value="KAL1138808.1"/>
    <property type="molecule type" value="Genomic_DNA"/>
</dbReference>
<protein>
    <submittedName>
        <fullName evidence="1">Uncharacterized protein</fullName>
    </submittedName>
</protein>
<dbReference type="AlphaFoldDB" id="A0ABD0Z981"/>
<name>A0ABD0Z981_9HEMI</name>
<sequence>HFLDIQDLNSCLSSLHYEQKELCRFVSGSALSSCRLRQRIMVVHRYFVALGRYRPAESSKTIDKKLIQKPVSINKKRIIFSGNKENASVGLARVGTRAALNFSFAFLRRAWRSGEDADLCTEMLQESLEALRSLQEATLFDEGGVSPVWMEVVERSTKFLRHVVLGDENSSSSVQDIPLSDQHYALCLLLELAVQRATLSHLLEAVLLLLLIWTKRKDHKDNRIDVAVTNPPLIPLLKRLKSVEPLKASPNHEQWTDTQPMRVSATECFLRFLQLPEDDSESVDLQLAAIVMMAHLDRLATPHLPPPTFLENTKLYQDVRAWGWVPWNLQEGPQTCEQLGEIGVSKMSFSEKSILLLTNNHQLYNLTYNHGSLVSMN</sequence>
<reference evidence="1 2" key="1">
    <citation type="submission" date="2024-07" db="EMBL/GenBank/DDBJ databases">
        <title>Chromosome-level genome assembly of the water stick insect Ranatra chinensis (Heteroptera: Nepidae).</title>
        <authorList>
            <person name="Liu X."/>
        </authorList>
    </citation>
    <scope>NUCLEOTIDE SEQUENCE [LARGE SCALE GENOMIC DNA]</scope>
    <source>
        <strain evidence="1">Cailab_2021Rc</strain>
        <tissue evidence="1">Muscle</tissue>
    </source>
</reference>
<accession>A0ABD0Z981</accession>
<comment type="caution">
    <text evidence="1">The sequence shown here is derived from an EMBL/GenBank/DDBJ whole genome shotgun (WGS) entry which is preliminary data.</text>
</comment>
<proteinExistence type="predicted"/>
<feature type="non-terminal residue" evidence="1">
    <location>
        <position position="1"/>
    </location>
</feature>